<dbReference type="EMBL" id="JAMPLM010000011">
    <property type="protein sequence ID" value="MEP1059508.1"/>
    <property type="molecule type" value="Genomic_DNA"/>
</dbReference>
<comment type="caution">
    <text evidence="1">The sequence shown here is derived from an EMBL/GenBank/DDBJ whole genome shotgun (WGS) entry which is preliminary data.</text>
</comment>
<dbReference type="Proteomes" id="UP001476950">
    <property type="component" value="Unassembled WGS sequence"/>
</dbReference>
<protein>
    <recommendedName>
        <fullName evidence="3">DUF4253 domain-containing protein</fullName>
    </recommendedName>
</protein>
<evidence type="ECO:0008006" key="3">
    <source>
        <dbReference type="Google" id="ProtNLM"/>
    </source>
</evidence>
<reference evidence="1 2" key="1">
    <citation type="submission" date="2022-04" db="EMBL/GenBank/DDBJ databases">
        <title>Positive selection, recombination, and allopatry shape intraspecific diversity of widespread and dominant cyanobacteria.</title>
        <authorList>
            <person name="Wei J."/>
            <person name="Shu W."/>
            <person name="Hu C."/>
        </authorList>
    </citation>
    <scope>NUCLEOTIDE SEQUENCE [LARGE SCALE GENOMIC DNA]</scope>
    <source>
        <strain evidence="1 2">AS-A4</strain>
    </source>
</reference>
<evidence type="ECO:0000313" key="1">
    <source>
        <dbReference type="EMBL" id="MEP1059508.1"/>
    </source>
</evidence>
<sequence length="163" mass="18671">MSVSWGVIPFDLTVPDLIHWLEEEGANVPTSPGRFPTIEELLEALTVFEGEHIYKEHIVDDLWEVTIGKIFSDTYAHMLGRLTEDGCYDFHFWSNVCRNQTMITILKQVSYTCGPLIWWDECFALPLVVTSAIDVNEAISEWLQRWEVAYIKSSLNKKANASS</sequence>
<name>A0ABV0KJT6_9CYAN</name>
<organism evidence="1 2">
    <name type="scientific">Stenomitos frigidus AS-A4</name>
    <dbReference type="NCBI Taxonomy" id="2933935"/>
    <lineage>
        <taxon>Bacteria</taxon>
        <taxon>Bacillati</taxon>
        <taxon>Cyanobacteriota</taxon>
        <taxon>Cyanophyceae</taxon>
        <taxon>Leptolyngbyales</taxon>
        <taxon>Leptolyngbyaceae</taxon>
        <taxon>Stenomitos</taxon>
    </lineage>
</organism>
<evidence type="ECO:0000313" key="2">
    <source>
        <dbReference type="Proteomes" id="UP001476950"/>
    </source>
</evidence>
<accession>A0ABV0KJT6</accession>
<proteinExistence type="predicted"/>
<gene>
    <name evidence="1" type="ORF">NDI38_13765</name>
</gene>
<keyword evidence="2" id="KW-1185">Reference proteome</keyword>